<dbReference type="VEuPathDB" id="VectorBase:ISCP_019782"/>
<dbReference type="STRING" id="6945.B7PK02"/>
<dbReference type="EMBL" id="ABJB010643798">
    <property type="status" value="NOT_ANNOTATED_CDS"/>
    <property type="molecule type" value="Genomic_DNA"/>
</dbReference>
<dbReference type="AlphaFoldDB" id="B7PK02"/>
<proteinExistence type="predicted"/>
<sequence length="98" mass="10658">MGLSVRFASGHAVVTHVQEGSIAAEDDQVQVGDVLDELYGEAINGRKRGAISALLSHFEGLPVYASFVKVRSSLQIAGRWLRHGHRVSIFNAFNIRGL</sequence>
<name>B7PK02_IXOSC</name>
<keyword evidence="4" id="KW-1185">Reference proteome</keyword>
<dbReference type="VEuPathDB" id="VectorBase:ISCW004073"/>
<feature type="domain" description="PDZ" evidence="1">
    <location>
        <begin position="1"/>
        <end position="45"/>
    </location>
</feature>
<dbReference type="PaxDb" id="6945-B7PK02"/>
<reference evidence="2 4" key="1">
    <citation type="submission" date="2008-03" db="EMBL/GenBank/DDBJ databases">
        <title>Annotation of Ixodes scapularis.</title>
        <authorList>
            <consortium name="Ixodes scapularis Genome Project Consortium"/>
            <person name="Caler E."/>
            <person name="Hannick L.I."/>
            <person name="Bidwell S."/>
            <person name="Joardar V."/>
            <person name="Thiagarajan M."/>
            <person name="Amedeo P."/>
            <person name="Galinsky K.J."/>
            <person name="Schobel S."/>
            <person name="Inman J."/>
            <person name="Hostetler J."/>
            <person name="Miller J."/>
            <person name="Hammond M."/>
            <person name="Megy K."/>
            <person name="Lawson D."/>
            <person name="Kodira C."/>
            <person name="Sutton G."/>
            <person name="Meyer J."/>
            <person name="Hill C.A."/>
            <person name="Birren B."/>
            <person name="Nene V."/>
            <person name="Collins F."/>
            <person name="Alarcon-Chaidez F."/>
            <person name="Wikel S."/>
            <person name="Strausberg R."/>
        </authorList>
    </citation>
    <scope>NUCLEOTIDE SEQUENCE [LARGE SCALE GENOMIC DNA]</scope>
    <source>
        <strain evidence="4">Wikel</strain>
        <strain evidence="2">Wikel colony</strain>
    </source>
</reference>
<dbReference type="HOGENOM" id="CLU_2335941_0_0_1"/>
<evidence type="ECO:0000313" key="2">
    <source>
        <dbReference type="EMBL" id="EEC06924.1"/>
    </source>
</evidence>
<dbReference type="VEuPathDB" id="VectorBase:ISCI004073"/>
<dbReference type="Proteomes" id="UP000001555">
    <property type="component" value="Unassembled WGS sequence"/>
</dbReference>
<dbReference type="InterPro" id="IPR036034">
    <property type="entry name" value="PDZ_sf"/>
</dbReference>
<evidence type="ECO:0000313" key="3">
    <source>
        <dbReference type="EnsemblMetazoa" id="ISCW004073-PA"/>
    </source>
</evidence>
<accession>B7PK02</accession>
<dbReference type="InParanoid" id="B7PK02"/>
<dbReference type="Gene3D" id="2.30.42.10">
    <property type="match status" value="1"/>
</dbReference>
<gene>
    <name evidence="2" type="ORF">IscW_ISCW004073</name>
</gene>
<evidence type="ECO:0000259" key="1">
    <source>
        <dbReference type="PROSITE" id="PS50106"/>
    </source>
</evidence>
<dbReference type="EnsemblMetazoa" id="ISCW004073-RA">
    <property type="protein sequence ID" value="ISCW004073-PA"/>
    <property type="gene ID" value="ISCW004073"/>
</dbReference>
<reference evidence="3" key="2">
    <citation type="submission" date="2020-05" db="UniProtKB">
        <authorList>
            <consortium name="EnsemblMetazoa"/>
        </authorList>
    </citation>
    <scope>IDENTIFICATION</scope>
    <source>
        <strain evidence="3">wikel</strain>
    </source>
</reference>
<dbReference type="PROSITE" id="PS50106">
    <property type="entry name" value="PDZ"/>
    <property type="match status" value="1"/>
</dbReference>
<dbReference type="OrthoDB" id="9044749at2759"/>
<evidence type="ECO:0000313" key="4">
    <source>
        <dbReference type="Proteomes" id="UP000001555"/>
    </source>
</evidence>
<dbReference type="SUPFAM" id="SSF50156">
    <property type="entry name" value="PDZ domain-like"/>
    <property type="match status" value="1"/>
</dbReference>
<dbReference type="InterPro" id="IPR001478">
    <property type="entry name" value="PDZ"/>
</dbReference>
<dbReference type="EMBL" id="DS729562">
    <property type="protein sequence ID" value="EEC06924.1"/>
    <property type="molecule type" value="Genomic_DNA"/>
</dbReference>
<organism>
    <name type="scientific">Ixodes scapularis</name>
    <name type="common">Black-legged tick</name>
    <name type="synonym">Deer tick</name>
    <dbReference type="NCBI Taxonomy" id="6945"/>
    <lineage>
        <taxon>Eukaryota</taxon>
        <taxon>Metazoa</taxon>
        <taxon>Ecdysozoa</taxon>
        <taxon>Arthropoda</taxon>
        <taxon>Chelicerata</taxon>
        <taxon>Arachnida</taxon>
        <taxon>Acari</taxon>
        <taxon>Parasitiformes</taxon>
        <taxon>Ixodida</taxon>
        <taxon>Ixodoidea</taxon>
        <taxon>Ixodidae</taxon>
        <taxon>Ixodinae</taxon>
        <taxon>Ixodes</taxon>
    </lineage>
</organism>
<protein>
    <recommendedName>
        <fullName evidence="1">PDZ domain-containing protein</fullName>
    </recommendedName>
</protein>